<dbReference type="GO" id="GO:0003824">
    <property type="term" value="F:catalytic activity"/>
    <property type="evidence" value="ECO:0007669"/>
    <property type="project" value="InterPro"/>
</dbReference>
<dbReference type="SFLD" id="SFLDS00029">
    <property type="entry name" value="Radical_SAM"/>
    <property type="match status" value="1"/>
</dbReference>
<dbReference type="KEGG" id="knv:Pan216_29040"/>
<evidence type="ECO:0000256" key="2">
    <source>
        <dbReference type="ARBA" id="ARBA00022485"/>
    </source>
</evidence>
<gene>
    <name evidence="8" type="ORF">Pan216_29040</name>
</gene>
<dbReference type="OrthoDB" id="9795504at2"/>
<dbReference type="AlphaFoldDB" id="A0A518B4Y8"/>
<dbReference type="GO" id="GO:0051539">
    <property type="term" value="F:4 iron, 4 sulfur cluster binding"/>
    <property type="evidence" value="ECO:0007669"/>
    <property type="project" value="UniProtKB-KW"/>
</dbReference>
<feature type="domain" description="Radical SAM core" evidence="7">
    <location>
        <begin position="32"/>
        <end position="291"/>
    </location>
</feature>
<evidence type="ECO:0000256" key="6">
    <source>
        <dbReference type="ARBA" id="ARBA00023014"/>
    </source>
</evidence>
<comment type="cofactor">
    <cofactor evidence="1">
        <name>[4Fe-4S] cluster</name>
        <dbReference type="ChEBI" id="CHEBI:49883"/>
    </cofactor>
</comment>
<accession>A0A518B4Y8</accession>
<keyword evidence="5" id="KW-0408">Iron</keyword>
<dbReference type="PANTHER" id="PTHR43787:SF11">
    <property type="entry name" value="UPF0026 PROTEIN SLR1464"/>
    <property type="match status" value="1"/>
</dbReference>
<dbReference type="EMBL" id="CP036279">
    <property type="protein sequence ID" value="QDU62038.1"/>
    <property type="molecule type" value="Genomic_DNA"/>
</dbReference>
<dbReference type="CDD" id="cd01335">
    <property type="entry name" value="Radical_SAM"/>
    <property type="match status" value="1"/>
</dbReference>
<dbReference type="InterPro" id="IPR013785">
    <property type="entry name" value="Aldolase_TIM"/>
</dbReference>
<evidence type="ECO:0000256" key="3">
    <source>
        <dbReference type="ARBA" id="ARBA00022691"/>
    </source>
</evidence>
<dbReference type="PANTHER" id="PTHR43787">
    <property type="entry name" value="FEMO COFACTOR BIOSYNTHESIS PROTEIN NIFB-RELATED"/>
    <property type="match status" value="1"/>
</dbReference>
<evidence type="ECO:0000256" key="5">
    <source>
        <dbReference type="ARBA" id="ARBA00023004"/>
    </source>
</evidence>
<dbReference type="GO" id="GO:0046872">
    <property type="term" value="F:metal ion binding"/>
    <property type="evidence" value="ECO:0007669"/>
    <property type="project" value="UniProtKB-KW"/>
</dbReference>
<keyword evidence="4" id="KW-0479">Metal-binding</keyword>
<name>A0A518B4Y8_9BACT</name>
<keyword evidence="6" id="KW-0411">Iron-sulfur</keyword>
<evidence type="ECO:0000313" key="8">
    <source>
        <dbReference type="EMBL" id="QDU62038.1"/>
    </source>
</evidence>
<dbReference type="RefSeq" id="WP_145258549.1">
    <property type="nucleotide sequence ID" value="NZ_CP036279.1"/>
</dbReference>
<dbReference type="SUPFAM" id="SSF102114">
    <property type="entry name" value="Radical SAM enzymes"/>
    <property type="match status" value="1"/>
</dbReference>
<sequence>MDSQPLPILEQHQAHPRSFRSHRYVYPVLSRRSKGISVGINLNPDKICNFDCIYCQVDRREDSDLRFVATDQLKEELETTLDWIASGRLFEDEAFASVPEPLRRLNDIAFSGDGEPTTFRNIDEIVSTVAGIKRRRGLDEVRMVLITNASMFHRPVVARAIEVLMEHRGEIWAKLDAGTADYFRLVDRTPIPFEQILNNIRLVARQHPLVIQSLFVRVDGVGPSEEEIASYVERLSGLLRRGGKLKLIQVYTVARRPAEDYVTSLPCDEVDAIAEQVRDRIPTPVEVYYGS</sequence>
<keyword evidence="2" id="KW-0004">4Fe-4S</keyword>
<keyword evidence="9" id="KW-1185">Reference proteome</keyword>
<proteinExistence type="predicted"/>
<evidence type="ECO:0000256" key="4">
    <source>
        <dbReference type="ARBA" id="ARBA00022723"/>
    </source>
</evidence>
<protein>
    <submittedName>
        <fullName evidence="8">Radical SAM superfamily protein</fullName>
    </submittedName>
</protein>
<evidence type="ECO:0000259" key="7">
    <source>
        <dbReference type="PROSITE" id="PS51918"/>
    </source>
</evidence>
<dbReference type="Pfam" id="PF04055">
    <property type="entry name" value="Radical_SAM"/>
    <property type="match status" value="1"/>
</dbReference>
<reference evidence="8 9" key="1">
    <citation type="submission" date="2019-02" db="EMBL/GenBank/DDBJ databases">
        <title>Deep-cultivation of Planctomycetes and their phenomic and genomic characterization uncovers novel biology.</title>
        <authorList>
            <person name="Wiegand S."/>
            <person name="Jogler M."/>
            <person name="Boedeker C."/>
            <person name="Pinto D."/>
            <person name="Vollmers J."/>
            <person name="Rivas-Marin E."/>
            <person name="Kohn T."/>
            <person name="Peeters S.H."/>
            <person name="Heuer A."/>
            <person name="Rast P."/>
            <person name="Oberbeckmann S."/>
            <person name="Bunk B."/>
            <person name="Jeske O."/>
            <person name="Meyerdierks A."/>
            <person name="Storesund J.E."/>
            <person name="Kallscheuer N."/>
            <person name="Luecker S."/>
            <person name="Lage O.M."/>
            <person name="Pohl T."/>
            <person name="Merkel B.J."/>
            <person name="Hornburger P."/>
            <person name="Mueller R.-W."/>
            <person name="Bruemmer F."/>
            <person name="Labrenz M."/>
            <person name="Spormann A.M."/>
            <person name="Op den Camp H."/>
            <person name="Overmann J."/>
            <person name="Amann R."/>
            <person name="Jetten M.S.M."/>
            <person name="Mascher T."/>
            <person name="Medema M.H."/>
            <person name="Devos D.P."/>
            <person name="Kaster A.-K."/>
            <person name="Ovreas L."/>
            <person name="Rohde M."/>
            <person name="Galperin M.Y."/>
            <person name="Jogler C."/>
        </authorList>
    </citation>
    <scope>NUCLEOTIDE SEQUENCE [LARGE SCALE GENOMIC DNA]</scope>
    <source>
        <strain evidence="8 9">Pan216</strain>
    </source>
</reference>
<dbReference type="InterPro" id="IPR058240">
    <property type="entry name" value="rSAM_sf"/>
</dbReference>
<evidence type="ECO:0000256" key="1">
    <source>
        <dbReference type="ARBA" id="ARBA00001966"/>
    </source>
</evidence>
<dbReference type="PROSITE" id="PS51918">
    <property type="entry name" value="RADICAL_SAM"/>
    <property type="match status" value="1"/>
</dbReference>
<dbReference type="Proteomes" id="UP000317093">
    <property type="component" value="Chromosome"/>
</dbReference>
<dbReference type="Gene3D" id="3.20.20.70">
    <property type="entry name" value="Aldolase class I"/>
    <property type="match status" value="1"/>
</dbReference>
<keyword evidence="3" id="KW-0949">S-adenosyl-L-methionine</keyword>
<dbReference type="InterPro" id="IPR007197">
    <property type="entry name" value="rSAM"/>
</dbReference>
<evidence type="ECO:0000313" key="9">
    <source>
        <dbReference type="Proteomes" id="UP000317093"/>
    </source>
</evidence>
<organism evidence="8 9">
    <name type="scientific">Kolteria novifilia</name>
    <dbReference type="NCBI Taxonomy" id="2527975"/>
    <lineage>
        <taxon>Bacteria</taxon>
        <taxon>Pseudomonadati</taxon>
        <taxon>Planctomycetota</taxon>
        <taxon>Planctomycetia</taxon>
        <taxon>Kolteriales</taxon>
        <taxon>Kolteriaceae</taxon>
        <taxon>Kolteria</taxon>
    </lineage>
</organism>